<dbReference type="HOGENOM" id="CLU_028690_2_0_1"/>
<evidence type="ECO:0008006" key="3">
    <source>
        <dbReference type="Google" id="ProtNLM"/>
    </source>
</evidence>
<dbReference type="GO" id="GO:0019171">
    <property type="term" value="F:(3R)-hydroxyacyl-[acyl-carrier-protein] dehydratase activity"/>
    <property type="evidence" value="ECO:0007669"/>
    <property type="project" value="EnsemblFungi"/>
</dbReference>
<organism evidence="1 2">
    <name type="scientific">Huiozyma naganishii (strain ATCC MYA-139 / BCRC 22969 / CBS 8797 / KCTC 17520 / NBRC 10181 / NCYC 3082 / Yp74L-3)</name>
    <name type="common">Yeast</name>
    <name type="synonym">Kazachstania naganishii</name>
    <dbReference type="NCBI Taxonomy" id="1071383"/>
    <lineage>
        <taxon>Eukaryota</taxon>
        <taxon>Fungi</taxon>
        <taxon>Dikarya</taxon>
        <taxon>Ascomycota</taxon>
        <taxon>Saccharomycotina</taxon>
        <taxon>Saccharomycetes</taxon>
        <taxon>Saccharomycetales</taxon>
        <taxon>Saccharomycetaceae</taxon>
        <taxon>Huiozyma</taxon>
    </lineage>
</organism>
<dbReference type="OrthoDB" id="3257538at2759"/>
<dbReference type="InterPro" id="IPR052741">
    <property type="entry name" value="Mitochondrial_HTD2"/>
</dbReference>
<dbReference type="OMA" id="MWAGSQF"/>
<keyword evidence="2" id="KW-1185">Reference proteome</keyword>
<dbReference type="GeneID" id="34524553"/>
<dbReference type="EMBL" id="HE978315">
    <property type="protein sequence ID" value="CCK68903.1"/>
    <property type="molecule type" value="Genomic_DNA"/>
</dbReference>
<dbReference type="InterPro" id="IPR029069">
    <property type="entry name" value="HotDog_dom_sf"/>
</dbReference>
<evidence type="ECO:0000313" key="2">
    <source>
        <dbReference type="Proteomes" id="UP000006310"/>
    </source>
</evidence>
<protein>
    <recommendedName>
        <fullName evidence="3">MaoC-like domain-containing protein</fullName>
    </recommendedName>
</protein>
<name>J7RH89_HUIN7</name>
<dbReference type="PANTHER" id="PTHR28152">
    <property type="entry name" value="HYDROXYACYL-THIOESTER DEHYDRATASE TYPE 2, MITOCHONDRIAL"/>
    <property type="match status" value="1"/>
</dbReference>
<dbReference type="eggNOG" id="ENOG502S5QU">
    <property type="taxonomic scope" value="Eukaryota"/>
</dbReference>
<dbReference type="STRING" id="1071383.J7RH89"/>
<proteinExistence type="predicted"/>
<evidence type="ECO:0000313" key="1">
    <source>
        <dbReference type="EMBL" id="CCK68903.1"/>
    </source>
</evidence>
<dbReference type="GO" id="GO:0005739">
    <property type="term" value="C:mitochondrion"/>
    <property type="evidence" value="ECO:0007669"/>
    <property type="project" value="EnsemblFungi"/>
</dbReference>
<reference evidence="2" key="2">
    <citation type="submission" date="2012-08" db="EMBL/GenBank/DDBJ databases">
        <title>Genome sequence of Kazachstania naganishii.</title>
        <authorList>
            <person name="Gordon J.L."/>
            <person name="Armisen D."/>
            <person name="Proux-Wera E."/>
            <person name="OhEigeartaigh S.S."/>
            <person name="Byrne K.P."/>
            <person name="Wolfe K.H."/>
        </authorList>
    </citation>
    <scope>NUCLEOTIDE SEQUENCE [LARGE SCALE GENOMIC DNA]</scope>
    <source>
        <strain evidence="2">ATCC MYA-139 / BCRC 22969 / CBS 8797 / CCRC 22969 / KCTC 17520 / NBRC 10181 / NCYC 3082</strain>
    </source>
</reference>
<gene>
    <name evidence="1" type="primary">KNAG0B04680</name>
    <name evidence="1" type="ordered locus">KNAG_0B04680</name>
</gene>
<dbReference type="Gene3D" id="3.10.129.10">
    <property type="entry name" value="Hotdog Thioesterase"/>
    <property type="match status" value="1"/>
</dbReference>
<reference evidence="1 2" key="1">
    <citation type="journal article" date="2011" name="Proc. Natl. Acad. Sci. U.S.A.">
        <title>Evolutionary erosion of yeast sex chromosomes by mating-type switching accidents.</title>
        <authorList>
            <person name="Gordon J.L."/>
            <person name="Armisen D."/>
            <person name="Proux-Wera E."/>
            <person name="Oheigeartaigh S.S."/>
            <person name="Byrne K.P."/>
            <person name="Wolfe K.H."/>
        </authorList>
    </citation>
    <scope>NUCLEOTIDE SEQUENCE [LARGE SCALE GENOMIC DNA]</scope>
    <source>
        <strain evidence="2">ATCC MYA-139 / BCRC 22969 / CBS 8797 / CCRC 22969 / KCTC 17520 / NBRC 10181 / NCYC 3082</strain>
    </source>
</reference>
<sequence length="273" mass="31772">MTIKAVRLWSRQINAFVDDTLVKNFNELVGGVNVSSNGTQLGEHLLYFNPMWKPLSQDGYFQCITPSELLQDHTLRYKRRVWAGGTLQQNGPLRYMTQYNCEEVISSIKTLKSGTFVTMKRQIRDTQSSVTVIKELRTLLYTNKSPQVITYPVGQEIFSPFAKFTFHEMDVIQYSQLTLNPHRIHWDKLYCQNVEKYKDIVVQGPFILQIMLRSIKEHSFLGAVDIATIKYRNVNFVYPETELQICVDSTKKTFYMRDVLDTSKIYAILQILN</sequence>
<dbReference type="PANTHER" id="PTHR28152:SF1">
    <property type="entry name" value="HYDROXYACYL-THIOESTER DEHYDRATASE TYPE 2, MITOCHONDRIAL"/>
    <property type="match status" value="1"/>
</dbReference>
<dbReference type="AlphaFoldDB" id="J7RH89"/>
<dbReference type="Proteomes" id="UP000006310">
    <property type="component" value="Chromosome 2"/>
</dbReference>
<dbReference type="SUPFAM" id="SSF54637">
    <property type="entry name" value="Thioesterase/thiol ester dehydrase-isomerase"/>
    <property type="match status" value="1"/>
</dbReference>
<dbReference type="RefSeq" id="XP_022463149.1">
    <property type="nucleotide sequence ID" value="XM_022606456.1"/>
</dbReference>
<dbReference type="KEGG" id="kng:KNAG_0B04680"/>
<accession>J7RH89</accession>